<feature type="compositionally biased region" description="Low complexity" evidence="1">
    <location>
        <begin position="965"/>
        <end position="982"/>
    </location>
</feature>
<evidence type="ECO:0000256" key="1">
    <source>
        <dbReference type="SAM" id="MobiDB-lite"/>
    </source>
</evidence>
<evidence type="ECO:0000313" key="3">
    <source>
        <dbReference type="Proteomes" id="UP000190274"/>
    </source>
</evidence>
<proteinExistence type="predicted"/>
<dbReference type="GO" id="GO:0000138">
    <property type="term" value="C:Golgi trans cisterna"/>
    <property type="evidence" value="ECO:0007669"/>
    <property type="project" value="TreeGrafter"/>
</dbReference>
<accession>A0A1G4K4E0</accession>
<feature type="region of interest" description="Disordered" evidence="1">
    <location>
        <begin position="1062"/>
        <end position="1082"/>
    </location>
</feature>
<dbReference type="InterPro" id="IPR026705">
    <property type="entry name" value="Hid-1/Ecm30"/>
</dbReference>
<dbReference type="AlphaFoldDB" id="A0A1G4K4E0"/>
<evidence type="ECO:0000313" key="2">
    <source>
        <dbReference type="EMBL" id="SCU98623.1"/>
    </source>
</evidence>
<dbReference type="STRING" id="1266660.A0A1G4K4E0"/>
<dbReference type="Proteomes" id="UP000190274">
    <property type="component" value="Chromosome H"/>
</dbReference>
<protein>
    <submittedName>
        <fullName evidence="2">LADA_0H14334g1_1</fullName>
    </submittedName>
</protein>
<sequence length="1177" mass="132546">MGQSDSKLAQYREHVFRLADSVPTPLYSPSITAEEIIRYYNDPFSWNRKDFSDPFSSNFNALIVPNVEARDIYSVVSTQELRFICEANIGSFTNLVRFVAFKIHVLSCLLQDCGSVATFRMRESQLLTCVRILTKIMPVFFEMDDTQDLENSVFWNQNSSEVLQCDDPASVAVATLNVNNAQAEVQHVVPLGVLILQACVKLLFIKGFTVPLMKSGMQDLGKVSFLLWENGINTSEVSFAPPNPRLDARRLEILRLLLTLSSKQLYFQHLPKFLIVLTTSIPEFHSICLTSSMVNLICRSCRSNDDDNGLNYPSNSYHSSSKSSQMRSLRRALVMTTMHLLNLSLTCPIEGLQLGPIHKFLYGLNLYSTKFKINNLVSTYLSTLIREFDLKFMLVNLATLLKRPMEQAVANESNPFSLLGNSAGSSNSGKRSTQSKTTSFSSSTSPPRLPRSTLQVFILLWELMKTNKAFENYVADKYGSKLILLCIYYVKNYSDAIECHTSLIPVISGFATYLSSKKLILSKMQYCFNANYYANKIPNSFKISIGDVDRFTHRDFAIIQLCNMAATQVKDNIALNPTFIEIIFNLVSMPLDVEDEDMVQLSSDKTNKVTGISYSASVSLLRLVAKMSTKAYLTSFAGEAAGIASPATSQDALNEANKPNEPRKCYALSPGFKLDMLALLIQAFNYGILNHYKDCKHLLFVFCRHENVPKQLRNTLIEISSEISYNYLGTDSNLPRKSSQLHSDDYFEDCVSPDVRYNWQSDKTYRRTESYDLLERVQLQSLMFFELQQRTLEEVEAKAEGIARVSPNKTIELHEYADHSDDPLLEFGILMALRPQRPPGLSFKKKLKLRKEAGLEKTWLGSMPLLYMLQVLRIVNQKFPSIPEITGSNYLQLLRSFVKFEVPLKLELSNTTPKTLSRRDKKTNTLFINWDSNAIAFKWYLSVLWSDIFDFNSVPFISTFASENSSQDSTQQQHQQSLSQPQTPKLERWNSQGSSLSRTNSNSSSITTFLLHQEPDSTPNSTPSSPSLGSGFSSWVNNKHHSGGQSSDRSLFRFSWTGFHKPQQEKIDEESEVESTSGTSSNSGTFVLDAGLLKPNIWVGTRVVLFKVKVDERESYSLVDMTSTLLRKLRFGSTTTLNAPEGIMVTAGTLTPATSRPWTRRASLTGVGPLPSSRGSK</sequence>
<dbReference type="PANTHER" id="PTHR21575">
    <property type="entry name" value="PROTEIN HID1"/>
    <property type="match status" value="1"/>
</dbReference>
<dbReference type="GO" id="GO:0016020">
    <property type="term" value="C:membrane"/>
    <property type="evidence" value="ECO:0007669"/>
    <property type="project" value="TreeGrafter"/>
</dbReference>
<dbReference type="OrthoDB" id="432953at2759"/>
<gene>
    <name evidence="2" type="ORF">LADA_0H14334G</name>
</gene>
<reference evidence="2 3" key="1">
    <citation type="submission" date="2016-03" db="EMBL/GenBank/DDBJ databases">
        <authorList>
            <person name="Devillers H."/>
        </authorList>
    </citation>
    <scope>NUCLEOTIDE SEQUENCE [LARGE SCALE GENOMIC DNA]</scope>
    <source>
        <strain evidence="2">CBS 10888</strain>
    </source>
</reference>
<name>A0A1G4K4E0_9SACH</name>
<dbReference type="Pfam" id="PF12722">
    <property type="entry name" value="Hid1"/>
    <property type="match status" value="2"/>
</dbReference>
<dbReference type="GO" id="GO:0005797">
    <property type="term" value="C:Golgi medial cisterna"/>
    <property type="evidence" value="ECO:0007669"/>
    <property type="project" value="TreeGrafter"/>
</dbReference>
<keyword evidence="3" id="KW-1185">Reference proteome</keyword>
<feature type="region of interest" description="Disordered" evidence="1">
    <location>
        <begin position="420"/>
        <end position="449"/>
    </location>
</feature>
<feature type="compositionally biased region" description="Low complexity" evidence="1">
    <location>
        <begin position="990"/>
        <end position="1032"/>
    </location>
</feature>
<dbReference type="EMBL" id="LT598461">
    <property type="protein sequence ID" value="SCU98623.1"/>
    <property type="molecule type" value="Genomic_DNA"/>
</dbReference>
<organism evidence="2 3">
    <name type="scientific">Lachancea dasiensis</name>
    <dbReference type="NCBI Taxonomy" id="1072105"/>
    <lineage>
        <taxon>Eukaryota</taxon>
        <taxon>Fungi</taxon>
        <taxon>Dikarya</taxon>
        <taxon>Ascomycota</taxon>
        <taxon>Saccharomycotina</taxon>
        <taxon>Saccharomycetes</taxon>
        <taxon>Saccharomycetales</taxon>
        <taxon>Saccharomycetaceae</taxon>
        <taxon>Lachancea</taxon>
    </lineage>
</organism>
<dbReference type="PANTHER" id="PTHR21575:SF12">
    <property type="entry name" value="PROTEIN HID1"/>
    <property type="match status" value="1"/>
</dbReference>
<feature type="region of interest" description="Disordered" evidence="1">
    <location>
        <begin position="965"/>
        <end position="1032"/>
    </location>
</feature>